<evidence type="ECO:0000256" key="1">
    <source>
        <dbReference type="SAM" id="Phobius"/>
    </source>
</evidence>
<keyword evidence="3" id="KW-1185">Reference proteome</keyword>
<gene>
    <name evidence="2" type="ORF">AB205_0103090</name>
</gene>
<accession>A0A2G9RQD1</accession>
<feature type="transmembrane region" description="Helical" evidence="1">
    <location>
        <begin position="40"/>
        <end position="65"/>
    </location>
</feature>
<name>A0A2G9RQD1_AQUCT</name>
<evidence type="ECO:0000313" key="2">
    <source>
        <dbReference type="EMBL" id="PIO29403.1"/>
    </source>
</evidence>
<sequence>MHYTAAILISSVWRFISAFDTTFMHLPLKKRAGSREMHRALLMLVLCRYMLGIIDVCTMFTYFPIHMYIHFDFLLCMCIH</sequence>
<protein>
    <submittedName>
        <fullName evidence="2">Uncharacterized protein</fullName>
    </submittedName>
</protein>
<keyword evidence="1" id="KW-0472">Membrane</keyword>
<keyword evidence="1" id="KW-1133">Transmembrane helix</keyword>
<organism evidence="2 3">
    <name type="scientific">Aquarana catesbeiana</name>
    <name type="common">American bullfrog</name>
    <name type="synonym">Rana catesbeiana</name>
    <dbReference type="NCBI Taxonomy" id="8400"/>
    <lineage>
        <taxon>Eukaryota</taxon>
        <taxon>Metazoa</taxon>
        <taxon>Chordata</taxon>
        <taxon>Craniata</taxon>
        <taxon>Vertebrata</taxon>
        <taxon>Euteleostomi</taxon>
        <taxon>Amphibia</taxon>
        <taxon>Batrachia</taxon>
        <taxon>Anura</taxon>
        <taxon>Neobatrachia</taxon>
        <taxon>Ranoidea</taxon>
        <taxon>Ranidae</taxon>
        <taxon>Aquarana</taxon>
    </lineage>
</organism>
<dbReference type="EMBL" id="KV935166">
    <property type="protein sequence ID" value="PIO29403.1"/>
    <property type="molecule type" value="Genomic_DNA"/>
</dbReference>
<reference evidence="3" key="1">
    <citation type="journal article" date="2017" name="Nat. Commun.">
        <title>The North American bullfrog draft genome provides insight into hormonal regulation of long noncoding RNA.</title>
        <authorList>
            <person name="Hammond S.A."/>
            <person name="Warren R.L."/>
            <person name="Vandervalk B.P."/>
            <person name="Kucuk E."/>
            <person name="Khan H."/>
            <person name="Gibb E.A."/>
            <person name="Pandoh P."/>
            <person name="Kirk H."/>
            <person name="Zhao Y."/>
            <person name="Jones M."/>
            <person name="Mungall A.J."/>
            <person name="Coope R."/>
            <person name="Pleasance S."/>
            <person name="Moore R.A."/>
            <person name="Holt R.A."/>
            <person name="Round J.M."/>
            <person name="Ohora S."/>
            <person name="Walle B.V."/>
            <person name="Veldhoen N."/>
            <person name="Helbing C.C."/>
            <person name="Birol I."/>
        </authorList>
    </citation>
    <scope>NUCLEOTIDE SEQUENCE [LARGE SCALE GENOMIC DNA]</scope>
</reference>
<evidence type="ECO:0000313" key="3">
    <source>
        <dbReference type="Proteomes" id="UP000228934"/>
    </source>
</evidence>
<dbReference type="Proteomes" id="UP000228934">
    <property type="component" value="Unassembled WGS sequence"/>
</dbReference>
<keyword evidence="1" id="KW-0812">Transmembrane</keyword>
<proteinExistence type="predicted"/>
<dbReference type="AlphaFoldDB" id="A0A2G9RQD1"/>